<evidence type="ECO:0000313" key="1">
    <source>
        <dbReference type="EMBL" id="CAB4164347.1"/>
    </source>
</evidence>
<accession>A0A6J5NZC0</accession>
<sequence>MTDITEQDKAKIAEWALSGDTGISSKNLARQALGLPAENGGRFYVSPPADPSDLGRCLRLIAIVPAVRQCVDELAAVDEHWAKAAKVWDEISESMAREVGIDWSKGKSAPITYGKMKEAGL</sequence>
<protein>
    <submittedName>
        <fullName evidence="1">Uncharacterized protein</fullName>
    </submittedName>
</protein>
<organism evidence="1">
    <name type="scientific">uncultured Caudovirales phage</name>
    <dbReference type="NCBI Taxonomy" id="2100421"/>
    <lineage>
        <taxon>Viruses</taxon>
        <taxon>Duplodnaviria</taxon>
        <taxon>Heunggongvirae</taxon>
        <taxon>Uroviricota</taxon>
        <taxon>Caudoviricetes</taxon>
        <taxon>Peduoviridae</taxon>
        <taxon>Maltschvirus</taxon>
        <taxon>Maltschvirus maltsch</taxon>
    </lineage>
</organism>
<dbReference type="EMBL" id="LR796765">
    <property type="protein sequence ID" value="CAB4164347.1"/>
    <property type="molecule type" value="Genomic_DNA"/>
</dbReference>
<name>A0A6J5NZC0_9CAUD</name>
<gene>
    <name evidence="1" type="ORF">UFOVP826_26</name>
</gene>
<proteinExistence type="predicted"/>
<reference evidence="1" key="1">
    <citation type="submission" date="2020-04" db="EMBL/GenBank/DDBJ databases">
        <authorList>
            <person name="Chiriac C."/>
            <person name="Salcher M."/>
            <person name="Ghai R."/>
            <person name="Kavagutti S V."/>
        </authorList>
    </citation>
    <scope>NUCLEOTIDE SEQUENCE</scope>
</reference>